<dbReference type="InterPro" id="IPR052898">
    <property type="entry name" value="ACAD10-like"/>
</dbReference>
<dbReference type="InterPro" id="IPR036412">
    <property type="entry name" value="HAD-like_sf"/>
</dbReference>
<organism evidence="1 2">
    <name type="scientific">Streptosporangium carneum</name>
    <dbReference type="NCBI Taxonomy" id="47481"/>
    <lineage>
        <taxon>Bacteria</taxon>
        <taxon>Bacillati</taxon>
        <taxon>Actinomycetota</taxon>
        <taxon>Actinomycetes</taxon>
        <taxon>Streptosporangiales</taxon>
        <taxon>Streptosporangiaceae</taxon>
        <taxon>Streptosporangium</taxon>
    </lineage>
</organism>
<dbReference type="AlphaFoldDB" id="A0A9W6MGU5"/>
<dbReference type="RefSeq" id="WP_271221604.1">
    <property type="nucleotide sequence ID" value="NZ_BAAAVD010000035.1"/>
</dbReference>
<reference evidence="1" key="2">
    <citation type="submission" date="2023-01" db="EMBL/GenBank/DDBJ databases">
        <authorList>
            <person name="Sun Q."/>
            <person name="Evtushenko L."/>
        </authorList>
    </citation>
    <scope>NUCLEOTIDE SEQUENCE</scope>
    <source>
        <strain evidence="1">VKM Ac-2007</strain>
    </source>
</reference>
<gene>
    <name evidence="1" type="ORF">GCM10017600_67290</name>
</gene>
<dbReference type="NCBIfam" id="TIGR01509">
    <property type="entry name" value="HAD-SF-IA-v3"/>
    <property type="match status" value="1"/>
</dbReference>
<sequence length="216" mass="23877">MTQPVLAVWTDFGGVLTPPISHTLAVFCENQGIRQEPLIDAILKVTASYGTDDIMLPIDTPLVTEQEWLAQIGELLRADHGIDLHLTTLADAWFDGREVNQAWADRLREIRSAGLFVGLLSNMVPAWDAHWRRMVDPVGLFDDVVLSFEVGCRKPAREIFDLAVDRSGIPASQSLFVDDLAKNCEGAEAAGWRAIHFTDAQTAIKALDEQLGVWAQ</sequence>
<dbReference type="Gene3D" id="3.40.50.1000">
    <property type="entry name" value="HAD superfamily/HAD-like"/>
    <property type="match status" value="1"/>
</dbReference>
<reference evidence="1" key="1">
    <citation type="journal article" date="2014" name="Int. J. Syst. Evol. Microbiol.">
        <title>Complete genome sequence of Corynebacterium casei LMG S-19264T (=DSM 44701T), isolated from a smear-ripened cheese.</title>
        <authorList>
            <consortium name="US DOE Joint Genome Institute (JGI-PGF)"/>
            <person name="Walter F."/>
            <person name="Albersmeier A."/>
            <person name="Kalinowski J."/>
            <person name="Ruckert C."/>
        </authorList>
    </citation>
    <scope>NUCLEOTIDE SEQUENCE</scope>
    <source>
        <strain evidence="1">VKM Ac-2007</strain>
    </source>
</reference>
<dbReference type="InterPro" id="IPR023198">
    <property type="entry name" value="PGP-like_dom2"/>
</dbReference>
<protein>
    <submittedName>
        <fullName evidence="1">Haloacid dehalogenase</fullName>
    </submittedName>
</protein>
<dbReference type="PRINTS" id="PR00413">
    <property type="entry name" value="HADHALOGNASE"/>
</dbReference>
<keyword evidence="2" id="KW-1185">Reference proteome</keyword>
<dbReference type="InterPro" id="IPR023214">
    <property type="entry name" value="HAD_sf"/>
</dbReference>
<dbReference type="Proteomes" id="UP001143474">
    <property type="component" value="Unassembled WGS sequence"/>
</dbReference>
<dbReference type="Pfam" id="PF00702">
    <property type="entry name" value="Hydrolase"/>
    <property type="match status" value="1"/>
</dbReference>
<dbReference type="SUPFAM" id="SSF56784">
    <property type="entry name" value="HAD-like"/>
    <property type="match status" value="1"/>
</dbReference>
<dbReference type="PANTHER" id="PTHR47829:SF1">
    <property type="entry name" value="HAD FAMILY PHOSPHATASE"/>
    <property type="match status" value="1"/>
</dbReference>
<name>A0A9W6MGU5_9ACTN</name>
<dbReference type="CDD" id="cd02603">
    <property type="entry name" value="HAD_sEH-N_like"/>
    <property type="match status" value="1"/>
</dbReference>
<evidence type="ECO:0000313" key="1">
    <source>
        <dbReference type="EMBL" id="GLK13318.1"/>
    </source>
</evidence>
<comment type="caution">
    <text evidence="1">The sequence shown here is derived from an EMBL/GenBank/DDBJ whole genome shotgun (WGS) entry which is preliminary data.</text>
</comment>
<accession>A0A9W6MGU5</accession>
<dbReference type="InterPro" id="IPR006439">
    <property type="entry name" value="HAD-SF_hydro_IA"/>
</dbReference>
<dbReference type="EMBL" id="BSEV01000021">
    <property type="protein sequence ID" value="GLK13318.1"/>
    <property type="molecule type" value="Genomic_DNA"/>
</dbReference>
<proteinExistence type="predicted"/>
<dbReference type="Gene3D" id="1.10.150.240">
    <property type="entry name" value="Putative phosphatase, domain 2"/>
    <property type="match status" value="1"/>
</dbReference>
<dbReference type="PANTHER" id="PTHR47829">
    <property type="entry name" value="HYDROLASE, PUTATIVE (AFU_ORTHOLOGUE AFUA_1G12880)-RELATED"/>
    <property type="match status" value="1"/>
</dbReference>
<evidence type="ECO:0000313" key="2">
    <source>
        <dbReference type="Proteomes" id="UP001143474"/>
    </source>
</evidence>